<evidence type="ECO:0000313" key="2">
    <source>
        <dbReference type="EMBL" id="GGM74773.1"/>
    </source>
</evidence>
<dbReference type="EMBL" id="BMNC01000001">
    <property type="protein sequence ID" value="GGM74773.1"/>
    <property type="molecule type" value="Genomic_DNA"/>
</dbReference>
<keyword evidence="3" id="KW-1185">Reference proteome</keyword>
<proteinExistence type="predicted"/>
<protein>
    <submittedName>
        <fullName evidence="2">Uncharacterized protein</fullName>
    </submittedName>
</protein>
<comment type="caution">
    <text evidence="2">The sequence shown here is derived from an EMBL/GenBank/DDBJ whole genome shotgun (WGS) entry which is preliminary data.</text>
</comment>
<evidence type="ECO:0000256" key="1">
    <source>
        <dbReference type="SAM" id="MobiDB-lite"/>
    </source>
</evidence>
<evidence type="ECO:0000313" key="3">
    <source>
        <dbReference type="Proteomes" id="UP000597656"/>
    </source>
</evidence>
<name>A0ABQ2HCZ6_9PSEU</name>
<dbReference type="Proteomes" id="UP000597656">
    <property type="component" value="Unassembled WGS sequence"/>
</dbReference>
<organism evidence="2 3">
    <name type="scientific">Lentzea pudingi</name>
    <dbReference type="NCBI Taxonomy" id="1789439"/>
    <lineage>
        <taxon>Bacteria</taxon>
        <taxon>Bacillati</taxon>
        <taxon>Actinomycetota</taxon>
        <taxon>Actinomycetes</taxon>
        <taxon>Pseudonocardiales</taxon>
        <taxon>Pseudonocardiaceae</taxon>
        <taxon>Lentzea</taxon>
    </lineage>
</organism>
<gene>
    <name evidence="2" type="ORF">GCM10011609_08350</name>
</gene>
<accession>A0ABQ2HCZ6</accession>
<reference evidence="3" key="1">
    <citation type="journal article" date="2019" name="Int. J. Syst. Evol. Microbiol.">
        <title>The Global Catalogue of Microorganisms (GCM) 10K type strain sequencing project: providing services to taxonomists for standard genome sequencing and annotation.</title>
        <authorList>
            <consortium name="The Broad Institute Genomics Platform"/>
            <consortium name="The Broad Institute Genome Sequencing Center for Infectious Disease"/>
            <person name="Wu L."/>
            <person name="Ma J."/>
        </authorList>
    </citation>
    <scope>NUCLEOTIDE SEQUENCE [LARGE SCALE GENOMIC DNA]</scope>
    <source>
        <strain evidence="3">CGMCC 4.7319</strain>
    </source>
</reference>
<feature type="region of interest" description="Disordered" evidence="1">
    <location>
        <begin position="61"/>
        <end position="102"/>
    </location>
</feature>
<sequence>MAAGEEVWLAWGFAGGVKNIAFAVTADAATPATARAAIHTRRRSLEVEGIEILSSRARRRGEVSTVVAPDTSRAGQGSSDQEMSREPGDNRNLAEIFPGRVY</sequence>